<proteinExistence type="predicted"/>
<dbReference type="AlphaFoldDB" id="A0A6A7BKG4"/>
<dbReference type="OrthoDB" id="423498at2759"/>
<feature type="chain" id="PRO_5025446721" evidence="1">
    <location>
        <begin position="19"/>
        <end position="177"/>
    </location>
</feature>
<organism evidence="2 3">
    <name type="scientific">Plenodomus tracheiphilus IPT5</name>
    <dbReference type="NCBI Taxonomy" id="1408161"/>
    <lineage>
        <taxon>Eukaryota</taxon>
        <taxon>Fungi</taxon>
        <taxon>Dikarya</taxon>
        <taxon>Ascomycota</taxon>
        <taxon>Pezizomycotina</taxon>
        <taxon>Dothideomycetes</taxon>
        <taxon>Pleosporomycetidae</taxon>
        <taxon>Pleosporales</taxon>
        <taxon>Pleosporineae</taxon>
        <taxon>Leptosphaeriaceae</taxon>
        <taxon>Plenodomus</taxon>
    </lineage>
</organism>
<evidence type="ECO:0000313" key="3">
    <source>
        <dbReference type="Proteomes" id="UP000799423"/>
    </source>
</evidence>
<keyword evidence="3" id="KW-1185">Reference proteome</keyword>
<evidence type="ECO:0000256" key="1">
    <source>
        <dbReference type="SAM" id="SignalP"/>
    </source>
</evidence>
<protein>
    <submittedName>
        <fullName evidence="2">Uncharacterized protein</fullName>
    </submittedName>
</protein>
<accession>A0A6A7BKG4</accession>
<sequence length="177" mass="19445">MKASLALLVSTIVRHATSMADDPQVILKYQDEYKHTSNSLPLSSKPIVRECIPALVPIPYLHESPVYIPGLNKLFFSELPPTKEHFVIDLNASKPTLSRFTADPPIYVPNGVFYHNGRVVYSVSGSKASVAGGSQQHPGIISLDPHTLKTESLLDNYFGFAFTDCDDDIIDPQSGFV</sequence>
<gene>
    <name evidence="2" type="ORF">T440DRAFT_542026</name>
</gene>
<dbReference type="PANTHER" id="PTHR47064:SF2">
    <property type="entry name" value="SMP-30_GLUCONOLACTONASE_LRE-LIKE REGION DOMAIN-CONTAINING PROTEIN-RELATED"/>
    <property type="match status" value="1"/>
</dbReference>
<reference evidence="2" key="1">
    <citation type="submission" date="2020-01" db="EMBL/GenBank/DDBJ databases">
        <authorList>
            <consortium name="DOE Joint Genome Institute"/>
            <person name="Haridas S."/>
            <person name="Albert R."/>
            <person name="Binder M."/>
            <person name="Bloem J."/>
            <person name="Labutti K."/>
            <person name="Salamov A."/>
            <person name="Andreopoulos B."/>
            <person name="Baker S.E."/>
            <person name="Barry K."/>
            <person name="Bills G."/>
            <person name="Bluhm B.H."/>
            <person name="Cannon C."/>
            <person name="Castanera R."/>
            <person name="Culley D.E."/>
            <person name="Daum C."/>
            <person name="Ezra D."/>
            <person name="Gonzalez J.B."/>
            <person name="Henrissat B."/>
            <person name="Kuo A."/>
            <person name="Liang C."/>
            <person name="Lipzen A."/>
            <person name="Lutzoni F."/>
            <person name="Magnuson J."/>
            <person name="Mondo S."/>
            <person name="Nolan M."/>
            <person name="Ohm R."/>
            <person name="Pangilinan J."/>
            <person name="Park H.-J."/>
            <person name="Ramirez L."/>
            <person name="Alfaro M."/>
            <person name="Sun H."/>
            <person name="Tritt A."/>
            <person name="Yoshinaga Y."/>
            <person name="Zwiers L.-H."/>
            <person name="Turgeon B.G."/>
            <person name="Goodwin S.B."/>
            <person name="Spatafora J.W."/>
            <person name="Crous P.W."/>
            <person name="Grigoriev I.V."/>
        </authorList>
    </citation>
    <scope>NUCLEOTIDE SEQUENCE</scope>
    <source>
        <strain evidence="2">IPT5</strain>
    </source>
</reference>
<evidence type="ECO:0000313" key="2">
    <source>
        <dbReference type="EMBL" id="KAF2854608.1"/>
    </source>
</evidence>
<dbReference type="EMBL" id="MU006292">
    <property type="protein sequence ID" value="KAF2854608.1"/>
    <property type="molecule type" value="Genomic_DNA"/>
</dbReference>
<dbReference type="InterPro" id="IPR052988">
    <property type="entry name" value="Oryzine_lactonohydrolase"/>
</dbReference>
<dbReference type="PANTHER" id="PTHR47064">
    <property type="entry name" value="PUTATIVE (AFU_ORTHOLOGUE AFUA_1G08990)-RELATED"/>
    <property type="match status" value="1"/>
</dbReference>
<feature type="signal peptide" evidence="1">
    <location>
        <begin position="1"/>
        <end position="18"/>
    </location>
</feature>
<keyword evidence="1" id="KW-0732">Signal</keyword>
<name>A0A6A7BKG4_9PLEO</name>
<dbReference type="Proteomes" id="UP000799423">
    <property type="component" value="Unassembled WGS sequence"/>
</dbReference>